<dbReference type="SUPFAM" id="SSF103473">
    <property type="entry name" value="MFS general substrate transporter"/>
    <property type="match status" value="1"/>
</dbReference>
<reference evidence="7 8" key="1">
    <citation type="journal article" date="2021" name="Int. J. Syst. Evol. Microbiol.">
        <title>Classification of three corynebacterial strains isolated from a small paddock in North Rhine-Westphalia: proposal of &lt;i&gt;Corynebacterium kalinowskii&lt;/i&gt; sp. nov., &lt;i&gt;Corynebacterium comes&lt;/i&gt; sp. nov. and &lt;i&gt;Corynebacterium occultum&lt;/i&gt; sp. nov.</title>
        <authorList>
            <person name="Schaffert L."/>
            <person name="Ruwe M."/>
            <person name="Milse J."/>
            <person name="Hanuschka K."/>
            <person name="Ortseifen V."/>
            <person name="Droste J."/>
            <person name="Brandt D."/>
            <person name="Schl L."/>
            <person name="Kutter Y."/>
            <person name="Vinke S."/>
            <person name="Vieh P."/>
            <person name="Jacob L."/>
            <person name="L N.C."/>
            <person name="Schulte-Berndt E."/>
            <person name="Hain C."/>
            <person name="Linder M."/>
            <person name="Schmidt P."/>
            <person name="Wollenschl L."/>
            <person name="Luttermann T."/>
            <person name="Thieme E."/>
            <person name="Hassa J."/>
            <person name="Haak M."/>
            <person name="Wittchen M."/>
            <person name="Mentz A."/>
            <person name="Persicke M."/>
            <person name="Busche T."/>
            <person name="R C."/>
        </authorList>
    </citation>
    <scope>NUCLEOTIDE SEQUENCE [LARGE SCALE GENOMIC DNA]</scope>
    <source>
        <strain evidence="7 8">2019</strain>
    </source>
</reference>
<protein>
    <submittedName>
        <fullName evidence="7">4-hydroxybenzoate transporter PcaK</fullName>
    </submittedName>
</protein>
<dbReference type="EMBL" id="CP046453">
    <property type="protein sequence ID" value="QGU05319.1"/>
    <property type="molecule type" value="Genomic_DNA"/>
</dbReference>
<keyword evidence="4 5" id="KW-0472">Membrane</keyword>
<dbReference type="Gene3D" id="1.20.1250.20">
    <property type="entry name" value="MFS general substrate transporter like domains"/>
    <property type="match status" value="1"/>
</dbReference>
<dbReference type="PANTHER" id="PTHR23508">
    <property type="entry name" value="CARBOXYLIC ACID TRANSPORTER PROTEIN HOMOLOG"/>
    <property type="match status" value="1"/>
</dbReference>
<evidence type="ECO:0000256" key="4">
    <source>
        <dbReference type="ARBA" id="ARBA00023136"/>
    </source>
</evidence>
<feature type="transmembrane region" description="Helical" evidence="5">
    <location>
        <begin position="97"/>
        <end position="115"/>
    </location>
</feature>
<evidence type="ECO:0000256" key="2">
    <source>
        <dbReference type="ARBA" id="ARBA00022692"/>
    </source>
</evidence>
<dbReference type="InterPro" id="IPR005829">
    <property type="entry name" value="Sugar_transporter_CS"/>
</dbReference>
<dbReference type="Proteomes" id="UP000425178">
    <property type="component" value="Chromosome"/>
</dbReference>
<keyword evidence="3 5" id="KW-1133">Transmembrane helix</keyword>
<feature type="transmembrane region" description="Helical" evidence="5">
    <location>
        <begin position="383"/>
        <end position="403"/>
    </location>
</feature>
<dbReference type="PROSITE" id="PS50850">
    <property type="entry name" value="MFS"/>
    <property type="match status" value="1"/>
</dbReference>
<feature type="transmembrane region" description="Helical" evidence="5">
    <location>
        <begin position="156"/>
        <end position="179"/>
    </location>
</feature>
<keyword evidence="8" id="KW-1185">Reference proteome</keyword>
<dbReference type="PROSITE" id="PS00216">
    <property type="entry name" value="SUGAR_TRANSPORT_1"/>
    <property type="match status" value="1"/>
</dbReference>
<dbReference type="GO" id="GO:0046943">
    <property type="term" value="F:carboxylic acid transmembrane transporter activity"/>
    <property type="evidence" value="ECO:0007669"/>
    <property type="project" value="TreeGrafter"/>
</dbReference>
<feature type="transmembrane region" description="Helical" evidence="5">
    <location>
        <begin position="121"/>
        <end position="144"/>
    </location>
</feature>
<dbReference type="InterPro" id="IPR011701">
    <property type="entry name" value="MFS"/>
</dbReference>
<evidence type="ECO:0000256" key="5">
    <source>
        <dbReference type="SAM" id="Phobius"/>
    </source>
</evidence>
<dbReference type="Pfam" id="PF07690">
    <property type="entry name" value="MFS_1"/>
    <property type="match status" value="1"/>
</dbReference>
<dbReference type="KEGG" id="ccoe:CETAM_10350"/>
<evidence type="ECO:0000313" key="8">
    <source>
        <dbReference type="Proteomes" id="UP000425178"/>
    </source>
</evidence>
<comment type="subcellular location">
    <subcellularLocation>
        <location evidence="1">Cell membrane</location>
        <topology evidence="1">Multi-pass membrane protein</topology>
    </subcellularLocation>
</comment>
<dbReference type="AlphaFoldDB" id="A0A6B8VQI0"/>
<sequence length="454" mass="47602">MQLHDLRKTDFLVDIRQLIDSSRMTSYQWFIIGLACFLNALDGYDLVAMAFTSTSVSAEFGLSGAQLGWLLSSALIGIGLGSLFLAPLADRYGRKKLILLSLAIDLVGLTMSATADSFGELLAWRVLTGIGVGGILACVTVVVAEFSNLRFRGLAIAIYASGYGLGAAACGMLAARYIPDHGWRSIFFIGAALTAAALVLTVFALPESVDYLRAQGRDGKVRSIARRIGIREPFTIAPAGPAPQKSSLSEILSGPYLSTTIRLWIAFSLITAAFNFANQWTPKLLTEAGLSAQQGIIGGVMLSFGGTIGSLIFGVLTTRIDARRLLTVFSLLSAVVLVTFISAASVPMLMFATGVAVGMLLNACVTGMYTVTPQAYPTALRTTGVGSAIGVSRAGAVLAPIVVGYLLDAGWSPTALYVSAAALVSLTALALIGVREYSARREVQAPVEVPAVAG</sequence>
<evidence type="ECO:0000313" key="7">
    <source>
        <dbReference type="EMBL" id="QGU05319.1"/>
    </source>
</evidence>
<feature type="transmembrane region" description="Helical" evidence="5">
    <location>
        <begin position="255"/>
        <end position="276"/>
    </location>
</feature>
<feature type="transmembrane region" description="Helical" evidence="5">
    <location>
        <begin position="349"/>
        <end position="371"/>
    </location>
</feature>
<dbReference type="CDD" id="cd17365">
    <property type="entry name" value="MFS_PcaK_like"/>
    <property type="match status" value="1"/>
</dbReference>
<accession>A0A6B8VQI0</accession>
<dbReference type="InterPro" id="IPR036259">
    <property type="entry name" value="MFS_trans_sf"/>
</dbReference>
<evidence type="ECO:0000256" key="3">
    <source>
        <dbReference type="ARBA" id="ARBA00022989"/>
    </source>
</evidence>
<feature type="transmembrane region" description="Helical" evidence="5">
    <location>
        <begin position="67"/>
        <end position="85"/>
    </location>
</feature>
<dbReference type="GO" id="GO:0005886">
    <property type="term" value="C:plasma membrane"/>
    <property type="evidence" value="ECO:0007669"/>
    <property type="project" value="UniProtKB-SubCell"/>
</dbReference>
<proteinExistence type="predicted"/>
<feature type="transmembrane region" description="Helical" evidence="5">
    <location>
        <begin position="185"/>
        <end position="205"/>
    </location>
</feature>
<feature type="transmembrane region" description="Helical" evidence="5">
    <location>
        <begin position="26"/>
        <end position="47"/>
    </location>
</feature>
<name>A0A6B8VQI0_9CORY</name>
<dbReference type="PANTHER" id="PTHR23508:SF10">
    <property type="entry name" value="CARBOXYLIC ACID TRANSPORTER PROTEIN HOMOLOG"/>
    <property type="match status" value="1"/>
</dbReference>
<dbReference type="InterPro" id="IPR020846">
    <property type="entry name" value="MFS_dom"/>
</dbReference>
<gene>
    <name evidence="7" type="primary">pcaK7</name>
    <name evidence="7" type="ORF">CETAM_10350</name>
</gene>
<evidence type="ECO:0000259" key="6">
    <source>
        <dbReference type="PROSITE" id="PS50850"/>
    </source>
</evidence>
<feature type="transmembrane region" description="Helical" evidence="5">
    <location>
        <begin position="296"/>
        <end position="318"/>
    </location>
</feature>
<feature type="transmembrane region" description="Helical" evidence="5">
    <location>
        <begin position="415"/>
        <end position="434"/>
    </location>
</feature>
<feature type="domain" description="Major facilitator superfamily (MFS) profile" evidence="6">
    <location>
        <begin position="31"/>
        <end position="438"/>
    </location>
</feature>
<keyword evidence="2 5" id="KW-0812">Transmembrane</keyword>
<evidence type="ECO:0000256" key="1">
    <source>
        <dbReference type="ARBA" id="ARBA00004651"/>
    </source>
</evidence>
<organism evidence="7 8">
    <name type="scientific">Corynebacterium comes</name>
    <dbReference type="NCBI Taxonomy" id="2675218"/>
    <lineage>
        <taxon>Bacteria</taxon>
        <taxon>Bacillati</taxon>
        <taxon>Actinomycetota</taxon>
        <taxon>Actinomycetes</taxon>
        <taxon>Mycobacteriales</taxon>
        <taxon>Corynebacteriaceae</taxon>
        <taxon>Corynebacterium</taxon>
    </lineage>
</organism>
<feature type="transmembrane region" description="Helical" evidence="5">
    <location>
        <begin position="325"/>
        <end position="343"/>
    </location>
</feature>